<dbReference type="AntiFam" id="ANF00013">
    <property type="entry name" value="tRNA translation"/>
</dbReference>
<gene>
    <name evidence="1" type="ORF">METZ01_LOCUS130602</name>
</gene>
<sequence>MHIGFTRALAFYNSQKINPSNTNNFHAPFGKAPAFGAGIRRFESYR</sequence>
<organism evidence="1">
    <name type="scientific">marine metagenome</name>
    <dbReference type="NCBI Taxonomy" id="408172"/>
    <lineage>
        <taxon>unclassified sequences</taxon>
        <taxon>metagenomes</taxon>
        <taxon>ecological metagenomes</taxon>
    </lineage>
</organism>
<accession>A0A381YKZ8</accession>
<protein>
    <submittedName>
        <fullName evidence="1">Uncharacterized protein</fullName>
    </submittedName>
</protein>
<reference evidence="1" key="1">
    <citation type="submission" date="2018-05" db="EMBL/GenBank/DDBJ databases">
        <authorList>
            <person name="Lanie J.A."/>
            <person name="Ng W.-L."/>
            <person name="Kazmierczak K.M."/>
            <person name="Andrzejewski T.M."/>
            <person name="Davidsen T.M."/>
            <person name="Wayne K.J."/>
            <person name="Tettelin H."/>
            <person name="Glass J.I."/>
            <person name="Rusch D."/>
            <person name="Podicherti R."/>
            <person name="Tsui H.-C.T."/>
            <person name="Winkler M.E."/>
        </authorList>
    </citation>
    <scope>NUCLEOTIDE SEQUENCE</scope>
</reference>
<dbReference type="EMBL" id="UINC01018497">
    <property type="protein sequence ID" value="SVA77748.1"/>
    <property type="molecule type" value="Genomic_DNA"/>
</dbReference>
<dbReference type="AlphaFoldDB" id="A0A381YKZ8"/>
<evidence type="ECO:0000313" key="1">
    <source>
        <dbReference type="EMBL" id="SVA77748.1"/>
    </source>
</evidence>
<feature type="non-terminal residue" evidence="1">
    <location>
        <position position="46"/>
    </location>
</feature>
<proteinExistence type="predicted"/>
<name>A0A381YKZ8_9ZZZZ</name>